<dbReference type="KEGG" id="mpro:BJP34_19190"/>
<dbReference type="RefSeq" id="WP_070393723.1">
    <property type="nucleotide sequence ID" value="NZ_CP017599.1"/>
</dbReference>
<evidence type="ECO:0000313" key="2">
    <source>
        <dbReference type="Proteomes" id="UP000177870"/>
    </source>
</evidence>
<dbReference type="EMBL" id="CP017599">
    <property type="protein sequence ID" value="AOX01279.1"/>
    <property type="molecule type" value="Genomic_DNA"/>
</dbReference>
<evidence type="ECO:0000313" key="1">
    <source>
        <dbReference type="EMBL" id="AOX01279.1"/>
    </source>
</evidence>
<dbReference type="Proteomes" id="UP000177870">
    <property type="component" value="Chromosome"/>
</dbReference>
<proteinExistence type="predicted"/>
<protein>
    <submittedName>
        <fullName evidence="1">Uncharacterized protein</fullName>
    </submittedName>
</protein>
<accession>A0A1D8TUF3</accession>
<name>A0A1D8TUF3_9CYAN</name>
<dbReference type="AlphaFoldDB" id="A0A1D8TUF3"/>
<organism evidence="1 2">
    <name type="scientific">Moorena producens PAL-8-15-08-1</name>
    <dbReference type="NCBI Taxonomy" id="1458985"/>
    <lineage>
        <taxon>Bacteria</taxon>
        <taxon>Bacillati</taxon>
        <taxon>Cyanobacteriota</taxon>
        <taxon>Cyanophyceae</taxon>
        <taxon>Coleofasciculales</taxon>
        <taxon>Coleofasciculaceae</taxon>
        <taxon>Moorena</taxon>
    </lineage>
</organism>
<sequence length="89" mass="9708">MGHDSAIIALRIKVRTLIQAAKPCVVNFCLLPLASCLGRSAIPPMPPVVFARFNDCSDAKGYSQTLKQLLPNAKFLIVLDISLPMEPEE</sequence>
<reference evidence="2" key="1">
    <citation type="submission" date="2016-10" db="EMBL/GenBank/DDBJ databases">
        <title>Comparative genomics uncovers the prolific and rare metabolic potential of the cyanobacterial genus Moorea.</title>
        <authorList>
            <person name="Leao T."/>
            <person name="Castelao G."/>
            <person name="Korobeynikov A."/>
            <person name="Monroe E.A."/>
            <person name="Podell S."/>
            <person name="Glukhov E."/>
            <person name="Allen E."/>
            <person name="Gerwick W.H."/>
            <person name="Gerwick L."/>
        </authorList>
    </citation>
    <scope>NUCLEOTIDE SEQUENCE [LARGE SCALE GENOMIC DNA]</scope>
    <source>
        <strain evidence="2">PAL-8-15-08-1</strain>
    </source>
</reference>
<gene>
    <name evidence="1" type="ORF">BJP34_19190</name>
</gene>